<name>A0A1Z1W557_9ACTN</name>
<reference evidence="1 2" key="1">
    <citation type="submission" date="2017-05" db="EMBL/GenBank/DDBJ databases">
        <title>Streptomyces alboflavus Genome sequencing and assembly.</title>
        <authorList>
            <person name="Wang Y."/>
            <person name="Du B."/>
            <person name="Ding Y."/>
            <person name="Liu H."/>
            <person name="Hou Q."/>
            <person name="Liu K."/>
            <person name="Wang C."/>
            <person name="Yao L."/>
        </authorList>
    </citation>
    <scope>NUCLEOTIDE SEQUENCE [LARGE SCALE GENOMIC DNA]</scope>
    <source>
        <strain evidence="1 2">MDJK44</strain>
    </source>
</reference>
<dbReference type="RefSeq" id="WP_087882964.1">
    <property type="nucleotide sequence ID" value="NZ_CP021748.1"/>
</dbReference>
<dbReference type="Proteomes" id="UP000195880">
    <property type="component" value="Chromosome"/>
</dbReference>
<organism evidence="1 2">
    <name type="scientific">Streptomyces alboflavus</name>
    <dbReference type="NCBI Taxonomy" id="67267"/>
    <lineage>
        <taxon>Bacteria</taxon>
        <taxon>Bacillati</taxon>
        <taxon>Actinomycetota</taxon>
        <taxon>Actinomycetes</taxon>
        <taxon>Kitasatosporales</taxon>
        <taxon>Streptomycetaceae</taxon>
        <taxon>Streptomyces</taxon>
    </lineage>
</organism>
<dbReference type="OrthoDB" id="4330546at2"/>
<gene>
    <name evidence="1" type="ORF">SMD44_00966</name>
</gene>
<evidence type="ECO:0000313" key="1">
    <source>
        <dbReference type="EMBL" id="ARX81568.1"/>
    </source>
</evidence>
<keyword evidence="2" id="KW-1185">Reference proteome</keyword>
<dbReference type="AlphaFoldDB" id="A0A1Z1W557"/>
<accession>A0A1Z1W557</accession>
<protein>
    <submittedName>
        <fullName evidence="1">Uncharacterized protein</fullName>
    </submittedName>
</protein>
<dbReference type="KEGG" id="salf:SMD44_00966"/>
<sequence>MRGSRGADPRQPAYDAVYAHLSALGDHMPADRVHRNAMIWRAVHAALDAMEPQLDTVQRALREITATAELEERAARDTPLGREECRIVHSSRASGLREALNILGVQTVGGWDGPSVREAVANDRNWDVEKGGE</sequence>
<proteinExistence type="predicted"/>
<evidence type="ECO:0000313" key="2">
    <source>
        <dbReference type="Proteomes" id="UP000195880"/>
    </source>
</evidence>
<dbReference type="EMBL" id="CP021748">
    <property type="protein sequence ID" value="ARX81568.1"/>
    <property type="molecule type" value="Genomic_DNA"/>
</dbReference>